<evidence type="ECO:0000313" key="2">
    <source>
        <dbReference type="EMBL" id="MBK7955225.1"/>
    </source>
</evidence>
<dbReference type="EMBL" id="JADJOT010000010">
    <property type="protein sequence ID" value="MBK7955225.1"/>
    <property type="molecule type" value="Genomic_DNA"/>
</dbReference>
<name>A0A935W883_9PROT</name>
<dbReference type="InterPro" id="IPR057691">
    <property type="entry name" value="DUF7931"/>
</dbReference>
<dbReference type="Pfam" id="PF25559">
    <property type="entry name" value="DUF7931"/>
    <property type="match status" value="1"/>
</dbReference>
<dbReference type="AlphaFoldDB" id="A0A935W883"/>
<evidence type="ECO:0000313" key="3">
    <source>
        <dbReference type="Proteomes" id="UP000706151"/>
    </source>
</evidence>
<gene>
    <name evidence="2" type="ORF">IPK02_15450</name>
</gene>
<feature type="domain" description="DUF7931" evidence="1">
    <location>
        <begin position="12"/>
        <end position="143"/>
    </location>
</feature>
<comment type="caution">
    <text evidence="2">The sequence shown here is derived from an EMBL/GenBank/DDBJ whole genome shotgun (WGS) entry which is preliminary data.</text>
</comment>
<reference evidence="2 3" key="1">
    <citation type="submission" date="2020-10" db="EMBL/GenBank/DDBJ databases">
        <title>Connecting structure to function with the recovery of over 1000 high-quality activated sludge metagenome-assembled genomes encoding full-length rRNA genes using long-read sequencing.</title>
        <authorList>
            <person name="Singleton C.M."/>
            <person name="Petriglieri F."/>
            <person name="Kristensen J.M."/>
            <person name="Kirkegaard R.H."/>
            <person name="Michaelsen T.Y."/>
            <person name="Andersen M.H."/>
            <person name="Karst S.M."/>
            <person name="Dueholm M.S."/>
            <person name="Nielsen P.H."/>
            <person name="Albertsen M."/>
        </authorList>
    </citation>
    <scope>NUCLEOTIDE SEQUENCE [LARGE SCALE GENOMIC DNA]</scope>
    <source>
        <strain evidence="2">Fred_18-Q3-R57-64_BAT3C.720</strain>
    </source>
</reference>
<accession>A0A935W883</accession>
<proteinExistence type="predicted"/>
<protein>
    <recommendedName>
        <fullName evidence="1">DUF7931 domain-containing protein</fullName>
    </recommendedName>
</protein>
<evidence type="ECO:0000259" key="1">
    <source>
        <dbReference type="Pfam" id="PF25559"/>
    </source>
</evidence>
<organism evidence="2 3">
    <name type="scientific">Candidatus Accumulibacter affinis</name>
    <dbReference type="NCBI Taxonomy" id="2954384"/>
    <lineage>
        <taxon>Bacteria</taxon>
        <taxon>Pseudomonadati</taxon>
        <taxon>Pseudomonadota</taxon>
        <taxon>Betaproteobacteria</taxon>
        <taxon>Candidatus Accumulibacter</taxon>
    </lineage>
</organism>
<sequence length="159" mass="17969">MTSRLITTWSEYDRAVQELLDLAPRVLQIFDQDLSPLKLERAQRIAALRELLATREDDKRLTIIVQNADFVRQYSPQLLQLLRVFAPALTIIQSPAHLATLQDSLLIADGRHALIRFQRDHARARLIVDDASECAPYVLRFDEILATGGDPLSPTTLGL</sequence>
<dbReference type="Proteomes" id="UP000706151">
    <property type="component" value="Unassembled WGS sequence"/>
</dbReference>